<dbReference type="InterPro" id="IPR004358">
    <property type="entry name" value="Sig_transdc_His_kin-like_C"/>
</dbReference>
<feature type="domain" description="Histidine kinase" evidence="10">
    <location>
        <begin position="105"/>
        <end position="321"/>
    </location>
</feature>
<keyword evidence="9" id="KW-0812">Transmembrane</keyword>
<comment type="catalytic activity">
    <reaction evidence="1">
        <text>ATP + protein L-histidine = ADP + protein N-phospho-L-histidine.</text>
        <dbReference type="EC" id="2.7.13.3"/>
    </reaction>
</comment>
<name>A0A6S6SZG4_9BACT</name>
<dbReference type="Gene3D" id="3.30.565.10">
    <property type="entry name" value="Histidine kinase-like ATPase, C-terminal domain"/>
    <property type="match status" value="1"/>
</dbReference>
<evidence type="ECO:0000256" key="6">
    <source>
        <dbReference type="ARBA" id="ARBA00022777"/>
    </source>
</evidence>
<sequence length="321" mass="37202">MNLILGRYLEVLDDFIYTENLGIQADYTLVKQISIASLVILLLALIWINLLKIHNKKLKTIQDKLNVLNSTLEQKVQIEIEKNRKKELMMLHQSRLAQMGEVINMIAHQWRQPLSSINALVLIMDMKISKQNLKDKQFLQKELDDIEMLTQHMSTTINDFKDFFLPEKEKVLFNIQDMSNHVTSLLQPILVYENIQIKIKHDDNIEFYGYQNEFGQVLINVLNNAKDALLEKHTNKEKVIYLSTLQEEKKIIISIQDNAGGIDEKIINKIFEPYFSTKSEKKGTGLGLYMSKKIIEEHMGGRLFATNSLDGAKFTIEFDLS</sequence>
<dbReference type="InterPro" id="IPR003661">
    <property type="entry name" value="HisK_dim/P_dom"/>
</dbReference>
<keyword evidence="3" id="KW-0597">Phosphoprotein</keyword>
<keyword evidence="4" id="KW-0808">Transferase</keyword>
<evidence type="ECO:0000256" key="8">
    <source>
        <dbReference type="ARBA" id="ARBA00023012"/>
    </source>
</evidence>
<evidence type="ECO:0000256" key="3">
    <source>
        <dbReference type="ARBA" id="ARBA00022553"/>
    </source>
</evidence>
<dbReference type="InterPro" id="IPR003594">
    <property type="entry name" value="HATPase_dom"/>
</dbReference>
<accession>A0A6S6SZG4</accession>
<dbReference type="PANTHER" id="PTHR43065">
    <property type="entry name" value="SENSOR HISTIDINE KINASE"/>
    <property type="match status" value="1"/>
</dbReference>
<protein>
    <recommendedName>
        <fullName evidence="2">histidine kinase</fullName>
        <ecNumber evidence="2">2.7.13.3</ecNumber>
    </recommendedName>
</protein>
<dbReference type="AlphaFoldDB" id="A0A6S6SZG4"/>
<dbReference type="SUPFAM" id="SSF55874">
    <property type="entry name" value="ATPase domain of HSP90 chaperone/DNA topoisomerase II/histidine kinase"/>
    <property type="match status" value="1"/>
</dbReference>
<gene>
    <name evidence="11" type="ORF">HELGO_WM45530</name>
</gene>
<organism evidence="11">
    <name type="scientific">uncultured Sulfurovum sp</name>
    <dbReference type="NCBI Taxonomy" id="269237"/>
    <lineage>
        <taxon>Bacteria</taxon>
        <taxon>Pseudomonadati</taxon>
        <taxon>Campylobacterota</taxon>
        <taxon>Epsilonproteobacteria</taxon>
        <taxon>Campylobacterales</taxon>
        <taxon>Sulfurovaceae</taxon>
        <taxon>Sulfurovum</taxon>
        <taxon>environmental samples</taxon>
    </lineage>
</organism>
<dbReference type="InterPro" id="IPR036890">
    <property type="entry name" value="HATPase_C_sf"/>
</dbReference>
<reference evidence="11" key="1">
    <citation type="submission" date="2020-01" db="EMBL/GenBank/DDBJ databases">
        <authorList>
            <person name="Meier V. D."/>
            <person name="Meier V D."/>
        </authorList>
    </citation>
    <scope>NUCLEOTIDE SEQUENCE</scope>
    <source>
        <strain evidence="11">HLG_WM_MAG_06</strain>
    </source>
</reference>
<evidence type="ECO:0000256" key="4">
    <source>
        <dbReference type="ARBA" id="ARBA00022679"/>
    </source>
</evidence>
<dbReference type="CDD" id="cd00082">
    <property type="entry name" value="HisKA"/>
    <property type="match status" value="1"/>
</dbReference>
<dbReference type="InterPro" id="IPR005467">
    <property type="entry name" value="His_kinase_dom"/>
</dbReference>
<evidence type="ECO:0000259" key="10">
    <source>
        <dbReference type="PROSITE" id="PS50109"/>
    </source>
</evidence>
<dbReference type="PRINTS" id="PR00344">
    <property type="entry name" value="BCTRLSENSOR"/>
</dbReference>
<proteinExistence type="predicted"/>
<dbReference type="Gene3D" id="1.10.287.130">
    <property type="match status" value="1"/>
</dbReference>
<evidence type="ECO:0000256" key="5">
    <source>
        <dbReference type="ARBA" id="ARBA00022741"/>
    </source>
</evidence>
<keyword evidence="5" id="KW-0547">Nucleotide-binding</keyword>
<dbReference type="EMBL" id="CACVAP010000062">
    <property type="protein sequence ID" value="CAA6811672.1"/>
    <property type="molecule type" value="Genomic_DNA"/>
</dbReference>
<dbReference type="GO" id="GO:0000155">
    <property type="term" value="F:phosphorelay sensor kinase activity"/>
    <property type="evidence" value="ECO:0007669"/>
    <property type="project" value="InterPro"/>
</dbReference>
<dbReference type="PANTHER" id="PTHR43065:SF10">
    <property type="entry name" value="PEROXIDE STRESS-ACTIVATED HISTIDINE KINASE MAK3"/>
    <property type="match status" value="1"/>
</dbReference>
<dbReference type="Pfam" id="PF02518">
    <property type="entry name" value="HATPase_c"/>
    <property type="match status" value="1"/>
</dbReference>
<dbReference type="InterPro" id="IPR036097">
    <property type="entry name" value="HisK_dim/P_sf"/>
</dbReference>
<evidence type="ECO:0000313" key="11">
    <source>
        <dbReference type="EMBL" id="CAA6811672.1"/>
    </source>
</evidence>
<dbReference type="EC" id="2.7.13.3" evidence="2"/>
<dbReference type="SUPFAM" id="SSF47384">
    <property type="entry name" value="Homodimeric domain of signal transducing histidine kinase"/>
    <property type="match status" value="1"/>
</dbReference>
<dbReference type="PROSITE" id="PS50109">
    <property type="entry name" value="HIS_KIN"/>
    <property type="match status" value="1"/>
</dbReference>
<keyword evidence="8" id="KW-0902">Two-component regulatory system</keyword>
<dbReference type="SMART" id="SM00387">
    <property type="entry name" value="HATPase_c"/>
    <property type="match status" value="1"/>
</dbReference>
<evidence type="ECO:0000256" key="2">
    <source>
        <dbReference type="ARBA" id="ARBA00012438"/>
    </source>
</evidence>
<keyword evidence="6" id="KW-0418">Kinase</keyword>
<keyword evidence="9" id="KW-0472">Membrane</keyword>
<dbReference type="GO" id="GO:0005524">
    <property type="term" value="F:ATP binding"/>
    <property type="evidence" value="ECO:0007669"/>
    <property type="project" value="UniProtKB-KW"/>
</dbReference>
<feature type="transmembrane region" description="Helical" evidence="9">
    <location>
        <begin position="33"/>
        <end position="51"/>
    </location>
</feature>
<evidence type="ECO:0000256" key="7">
    <source>
        <dbReference type="ARBA" id="ARBA00022840"/>
    </source>
</evidence>
<evidence type="ECO:0000256" key="9">
    <source>
        <dbReference type="SAM" id="Phobius"/>
    </source>
</evidence>
<keyword evidence="7" id="KW-0067">ATP-binding</keyword>
<keyword evidence="9" id="KW-1133">Transmembrane helix</keyword>
<evidence type="ECO:0000256" key="1">
    <source>
        <dbReference type="ARBA" id="ARBA00000085"/>
    </source>
</evidence>